<dbReference type="Pfam" id="PF14393">
    <property type="entry name" value="DUF4422"/>
    <property type="match status" value="1"/>
</dbReference>
<dbReference type="AlphaFoldDB" id="A0AAN4VVM5"/>
<evidence type="ECO:0000313" key="3">
    <source>
        <dbReference type="Proteomes" id="UP001310022"/>
    </source>
</evidence>
<dbReference type="RefSeq" id="WP_338235724.1">
    <property type="nucleotide sequence ID" value="NZ_BQKE01000001.1"/>
</dbReference>
<dbReference type="EMBL" id="BQKE01000001">
    <property type="protein sequence ID" value="GJM59763.1"/>
    <property type="molecule type" value="Genomic_DNA"/>
</dbReference>
<organism evidence="2 3">
    <name type="scientific">Persicobacter diffluens</name>
    <dbReference type="NCBI Taxonomy" id="981"/>
    <lineage>
        <taxon>Bacteria</taxon>
        <taxon>Pseudomonadati</taxon>
        <taxon>Bacteroidota</taxon>
        <taxon>Cytophagia</taxon>
        <taxon>Cytophagales</taxon>
        <taxon>Persicobacteraceae</taxon>
        <taxon>Persicobacter</taxon>
    </lineage>
</organism>
<evidence type="ECO:0000313" key="2">
    <source>
        <dbReference type="EMBL" id="GJM59763.1"/>
    </source>
</evidence>
<evidence type="ECO:0000259" key="1">
    <source>
        <dbReference type="Pfam" id="PF14393"/>
    </source>
</evidence>
<gene>
    <name evidence="2" type="ORF">PEDI_03150</name>
</gene>
<name>A0AAN4VVM5_9BACT</name>
<comment type="caution">
    <text evidence="2">The sequence shown here is derived from an EMBL/GenBank/DDBJ whole genome shotgun (WGS) entry which is preliminary data.</text>
</comment>
<reference evidence="2 3" key="1">
    <citation type="submission" date="2021-12" db="EMBL/GenBank/DDBJ databases">
        <title>Genome sequencing of bacteria with rrn-lacking chromosome and rrn-plasmid.</title>
        <authorList>
            <person name="Anda M."/>
            <person name="Iwasaki W."/>
        </authorList>
    </citation>
    <scope>NUCLEOTIDE SEQUENCE [LARGE SCALE GENOMIC DNA]</scope>
    <source>
        <strain evidence="2 3">NBRC 15940</strain>
    </source>
</reference>
<proteinExistence type="predicted"/>
<feature type="domain" description="DUF4422" evidence="1">
    <location>
        <begin position="2"/>
        <end position="247"/>
    </location>
</feature>
<accession>A0AAN4VVM5</accession>
<protein>
    <submittedName>
        <fullName evidence="2">Exopolysaccharide biosynthesis protein</fullName>
    </submittedName>
</protein>
<sequence length="261" mass="31302">MILVAFHKEYPYSKSEIFKPIHVGKALSRVELPMISDMDGEDHISEKNKNYCELTAMYWAWKNLPLQNLPFIGFMHYRRFLNFDQTALGSFLHGFSPYEKVKKVMRTATEWSGIYNDSHGEKINHYLNTHDVLLPRKFYKKRLSPKDDFSQAHYKEDWEVFEQVIREGYPHYFPTFEKEFLKQPARVYIYHIFIMKPELFSSYMQWLFDVLSKMEGKLKAEKSSDVYQARVYGFLGERLLHLFVTHHQLKVKELQTIFIED</sequence>
<dbReference type="InterPro" id="IPR025536">
    <property type="entry name" value="DUF4422"/>
</dbReference>
<dbReference type="Proteomes" id="UP001310022">
    <property type="component" value="Unassembled WGS sequence"/>
</dbReference>
<keyword evidence="3" id="KW-1185">Reference proteome</keyword>